<evidence type="ECO:0000256" key="4">
    <source>
        <dbReference type="ARBA" id="ARBA00023163"/>
    </source>
</evidence>
<evidence type="ECO:0000259" key="5">
    <source>
        <dbReference type="PROSITE" id="PS50931"/>
    </source>
</evidence>
<dbReference type="Pfam" id="PF00126">
    <property type="entry name" value="HTH_1"/>
    <property type="match status" value="1"/>
</dbReference>
<evidence type="ECO:0000313" key="6">
    <source>
        <dbReference type="EMBL" id="WFF42077.1"/>
    </source>
</evidence>
<keyword evidence="4" id="KW-0804">Transcription</keyword>
<dbReference type="EMBL" id="CP035631">
    <property type="protein sequence ID" value="WFF42077.1"/>
    <property type="molecule type" value="Genomic_DNA"/>
</dbReference>
<keyword evidence="7" id="KW-1185">Reference proteome</keyword>
<comment type="similarity">
    <text evidence="1">Belongs to the LysR transcriptional regulatory family.</text>
</comment>
<dbReference type="SUPFAM" id="SSF53850">
    <property type="entry name" value="Periplasmic binding protein-like II"/>
    <property type="match status" value="1"/>
</dbReference>
<evidence type="ECO:0000256" key="1">
    <source>
        <dbReference type="ARBA" id="ARBA00009437"/>
    </source>
</evidence>
<dbReference type="Pfam" id="PF03466">
    <property type="entry name" value="LysR_substrate"/>
    <property type="match status" value="1"/>
</dbReference>
<protein>
    <submittedName>
        <fullName evidence="6">LysR family transcriptional regulator</fullName>
    </submittedName>
</protein>
<accession>A0ABY8FGX9</accession>
<dbReference type="InterPro" id="IPR000847">
    <property type="entry name" value="LysR_HTH_N"/>
</dbReference>
<dbReference type="PANTHER" id="PTHR30579:SF7">
    <property type="entry name" value="HTH-TYPE TRANSCRIPTIONAL REGULATOR LRHA-RELATED"/>
    <property type="match status" value="1"/>
</dbReference>
<dbReference type="RefSeq" id="WP_282234922.1">
    <property type="nucleotide sequence ID" value="NZ_CP035631.1"/>
</dbReference>
<dbReference type="Gene3D" id="3.40.190.10">
    <property type="entry name" value="Periplasmic binding protein-like II"/>
    <property type="match status" value="2"/>
</dbReference>
<organism evidence="6 7">
    <name type="scientific">Salinicola endophyticus</name>
    <dbReference type="NCBI Taxonomy" id="1949083"/>
    <lineage>
        <taxon>Bacteria</taxon>
        <taxon>Pseudomonadati</taxon>
        <taxon>Pseudomonadota</taxon>
        <taxon>Gammaproteobacteria</taxon>
        <taxon>Oceanospirillales</taxon>
        <taxon>Halomonadaceae</taxon>
        <taxon>Salinicola</taxon>
    </lineage>
</organism>
<name>A0ABY8FGX9_9GAMM</name>
<dbReference type="InterPro" id="IPR036390">
    <property type="entry name" value="WH_DNA-bd_sf"/>
</dbReference>
<gene>
    <name evidence="6" type="ORF">EVC62_11500</name>
</gene>
<dbReference type="SUPFAM" id="SSF46785">
    <property type="entry name" value="Winged helix' DNA-binding domain"/>
    <property type="match status" value="1"/>
</dbReference>
<reference evidence="6 7" key="1">
    <citation type="submission" date="2019-01" db="EMBL/GenBank/DDBJ databases">
        <title>Genome sequence of Salinicola endophyticus REST5.</title>
        <authorList>
            <person name="Nascimento F.X."/>
        </authorList>
    </citation>
    <scope>NUCLEOTIDE SEQUENCE [LARGE SCALE GENOMIC DNA]</scope>
    <source>
        <strain evidence="6 7">REST5</strain>
    </source>
</reference>
<dbReference type="InterPro" id="IPR005119">
    <property type="entry name" value="LysR_subst-bd"/>
</dbReference>
<dbReference type="Proteomes" id="UP001321526">
    <property type="component" value="Chromosome"/>
</dbReference>
<dbReference type="InterPro" id="IPR050176">
    <property type="entry name" value="LTTR"/>
</dbReference>
<dbReference type="PANTHER" id="PTHR30579">
    <property type="entry name" value="TRANSCRIPTIONAL REGULATOR"/>
    <property type="match status" value="1"/>
</dbReference>
<feature type="domain" description="HTH lysR-type" evidence="5">
    <location>
        <begin position="6"/>
        <end position="63"/>
    </location>
</feature>
<dbReference type="InterPro" id="IPR036388">
    <property type="entry name" value="WH-like_DNA-bd_sf"/>
</dbReference>
<evidence type="ECO:0000313" key="7">
    <source>
        <dbReference type="Proteomes" id="UP001321526"/>
    </source>
</evidence>
<dbReference type="PROSITE" id="PS50931">
    <property type="entry name" value="HTH_LYSR"/>
    <property type="match status" value="1"/>
</dbReference>
<evidence type="ECO:0000256" key="2">
    <source>
        <dbReference type="ARBA" id="ARBA00023015"/>
    </source>
</evidence>
<keyword evidence="3" id="KW-0238">DNA-binding</keyword>
<evidence type="ECO:0000256" key="3">
    <source>
        <dbReference type="ARBA" id="ARBA00023125"/>
    </source>
</evidence>
<proteinExistence type="inferred from homology"/>
<dbReference type="Gene3D" id="1.10.10.10">
    <property type="entry name" value="Winged helix-like DNA-binding domain superfamily/Winged helix DNA-binding domain"/>
    <property type="match status" value="1"/>
</dbReference>
<sequence>MRRTTFDPDVLRSFVLGAELGSFAKAAERLNRSTSAVSAQLKRLEEQTGKPLVHKVGRGLALTEQGELMLSYARRLLEINDEAAAAMCGETLEGRIRLGLQEDFGERLLPGVLARFSRAHPNLHIAVRVASNGQMKEDIARGRLDLALAWQGEGEALDGELLTRVPMAWIGPSAADGPIPHAAPLPLVVLEGPCLLRQAALDALDRAGISWRIAFSSASLAATWAAISAGLGIGLRTPLCLPPSVRVLEASAVGLPALPPLGLSLYYAEAAPSLAVTRLAEIIRQHMEVLPAARS</sequence>
<keyword evidence="2" id="KW-0805">Transcription regulation</keyword>